<dbReference type="EMBL" id="CAJVPS010001461">
    <property type="protein sequence ID" value="CAG8538940.1"/>
    <property type="molecule type" value="Genomic_DNA"/>
</dbReference>
<evidence type="ECO:0000313" key="2">
    <source>
        <dbReference type="EMBL" id="CAG8538940.1"/>
    </source>
</evidence>
<organism evidence="2 3">
    <name type="scientific">Ambispora leptoticha</name>
    <dbReference type="NCBI Taxonomy" id="144679"/>
    <lineage>
        <taxon>Eukaryota</taxon>
        <taxon>Fungi</taxon>
        <taxon>Fungi incertae sedis</taxon>
        <taxon>Mucoromycota</taxon>
        <taxon>Glomeromycotina</taxon>
        <taxon>Glomeromycetes</taxon>
        <taxon>Archaeosporales</taxon>
        <taxon>Ambisporaceae</taxon>
        <taxon>Ambispora</taxon>
    </lineage>
</organism>
<protein>
    <submittedName>
        <fullName evidence="2">11974_t:CDS:1</fullName>
    </submittedName>
</protein>
<comment type="caution">
    <text evidence="2">The sequence shown here is derived from an EMBL/GenBank/DDBJ whole genome shotgun (WGS) entry which is preliminary data.</text>
</comment>
<proteinExistence type="predicted"/>
<dbReference type="OrthoDB" id="2421077at2759"/>
<feature type="signal peptide" evidence="1">
    <location>
        <begin position="1"/>
        <end position="16"/>
    </location>
</feature>
<reference evidence="2" key="1">
    <citation type="submission" date="2021-06" db="EMBL/GenBank/DDBJ databases">
        <authorList>
            <person name="Kallberg Y."/>
            <person name="Tangrot J."/>
            <person name="Rosling A."/>
        </authorList>
    </citation>
    <scope>NUCLEOTIDE SEQUENCE</scope>
    <source>
        <strain evidence="2">FL130A</strain>
    </source>
</reference>
<gene>
    <name evidence="2" type="ORF">ALEPTO_LOCUS5310</name>
</gene>
<keyword evidence="3" id="KW-1185">Reference proteome</keyword>
<accession>A0A9N9AS50</accession>
<dbReference type="Proteomes" id="UP000789508">
    <property type="component" value="Unassembled WGS sequence"/>
</dbReference>
<keyword evidence="1" id="KW-0732">Signal</keyword>
<name>A0A9N9AS50_9GLOM</name>
<evidence type="ECO:0000313" key="3">
    <source>
        <dbReference type="Proteomes" id="UP000789508"/>
    </source>
</evidence>
<evidence type="ECO:0000256" key="1">
    <source>
        <dbReference type="SAM" id="SignalP"/>
    </source>
</evidence>
<feature type="chain" id="PRO_5040163581" evidence="1">
    <location>
        <begin position="17"/>
        <end position="447"/>
    </location>
</feature>
<dbReference type="AlphaFoldDB" id="A0A9N9AS50"/>
<sequence>MLILLALVVFYTVILIMDIVNDVPVLKSTLDSVNYIPAPDIYVATTVNFAIWCAFHYNDGTIEAAKTGTCNQYLTQPQWVSPMRSFAGYFTAMNNLSIADYNANATGLYGINFYIVVSDPQIQKNISALTMTFTAFDPELDPYRGGIDNSKKIEYNDPSFLSAITGMNAYPMTNAQWSMFSYSRNIRETMKLSQWNSIGFPAKYIQQPYLTSSFVATGVAGAGIDVSQAFSGVAVRPQSFIVRTETEFRNHTVFGSLALLGSDQLRPWGLVQNCCCCLSRKIKRQLRESLDVVPLIGMSESHHLQSSKPHDDPVVEDLSFRIEELEKQNHALEFILRDAAFAYSNVTIADGAAMQAAARTIFTTPPQVEEDTEIHVIGSTSTSQPAQIQYTMTPPLAGTSSSGVPLQRPMFLNATHAITNGEPQEIQEDECYENAREENIMTDHNLF</sequence>